<dbReference type="InterPro" id="IPR011989">
    <property type="entry name" value="ARM-like"/>
</dbReference>
<dbReference type="SUPFAM" id="SSF48371">
    <property type="entry name" value="ARM repeat"/>
    <property type="match status" value="1"/>
</dbReference>
<proteinExistence type="predicted"/>
<dbReference type="PANTHER" id="PTHR12697">
    <property type="entry name" value="PBS LYASE HEAT-LIKE PROTEIN"/>
    <property type="match status" value="1"/>
</dbReference>
<name>A0ABU1NUL4_9BACL</name>
<dbReference type="InterPro" id="IPR008775">
    <property type="entry name" value="Phytyl_CoA_dOase-like"/>
</dbReference>
<dbReference type="SUPFAM" id="SSF51197">
    <property type="entry name" value="Clavaminate synthase-like"/>
    <property type="match status" value="1"/>
</dbReference>
<dbReference type="PANTHER" id="PTHR12697:SF5">
    <property type="entry name" value="DEOXYHYPUSINE HYDROXYLASE"/>
    <property type="match status" value="1"/>
</dbReference>
<evidence type="ECO:0000313" key="2">
    <source>
        <dbReference type="Proteomes" id="UP001267290"/>
    </source>
</evidence>
<dbReference type="EMBL" id="JAVDSB010000002">
    <property type="protein sequence ID" value="MDR6550522.1"/>
    <property type="molecule type" value="Genomic_DNA"/>
</dbReference>
<dbReference type="Gene3D" id="2.60.120.620">
    <property type="entry name" value="q2cbj1_9rhob like domain"/>
    <property type="match status" value="1"/>
</dbReference>
<comment type="caution">
    <text evidence="1">The sequence shown here is derived from an EMBL/GenBank/DDBJ whole genome shotgun (WGS) entry which is preliminary data.</text>
</comment>
<protein>
    <submittedName>
        <fullName evidence="1">HEAT repeat protein</fullName>
    </submittedName>
</protein>
<dbReference type="RefSeq" id="WP_310225399.1">
    <property type="nucleotide sequence ID" value="NZ_JAVDSB010000002.1"/>
</dbReference>
<dbReference type="Pfam" id="PF03130">
    <property type="entry name" value="HEAT_PBS"/>
    <property type="match status" value="1"/>
</dbReference>
<keyword evidence="2" id="KW-1185">Reference proteome</keyword>
<dbReference type="Pfam" id="PF05721">
    <property type="entry name" value="PhyH"/>
    <property type="match status" value="1"/>
</dbReference>
<organism evidence="1 2">
    <name type="scientific">Paenibacillus qinlingensis</name>
    <dbReference type="NCBI Taxonomy" id="1837343"/>
    <lineage>
        <taxon>Bacteria</taxon>
        <taxon>Bacillati</taxon>
        <taxon>Bacillota</taxon>
        <taxon>Bacilli</taxon>
        <taxon>Bacillales</taxon>
        <taxon>Paenibacillaceae</taxon>
        <taxon>Paenibacillus</taxon>
    </lineage>
</organism>
<dbReference type="Gene3D" id="1.25.10.10">
    <property type="entry name" value="Leucine-rich Repeat Variant"/>
    <property type="match status" value="2"/>
</dbReference>
<accession>A0ABU1NUL4</accession>
<dbReference type="InterPro" id="IPR004155">
    <property type="entry name" value="PBS_lyase_HEAT"/>
</dbReference>
<dbReference type="Pfam" id="PF13646">
    <property type="entry name" value="HEAT_2"/>
    <property type="match status" value="1"/>
</dbReference>
<reference evidence="1 2" key="1">
    <citation type="submission" date="2023-07" db="EMBL/GenBank/DDBJ databases">
        <title>Sorghum-associated microbial communities from plants grown in Nebraska, USA.</title>
        <authorList>
            <person name="Schachtman D."/>
        </authorList>
    </citation>
    <scope>NUCLEOTIDE SEQUENCE [LARGE SCALE GENOMIC DNA]</scope>
    <source>
        <strain evidence="1 2">CC258</strain>
    </source>
</reference>
<gene>
    <name evidence="1" type="ORF">J2736_001709</name>
</gene>
<evidence type="ECO:0000313" key="1">
    <source>
        <dbReference type="EMBL" id="MDR6550522.1"/>
    </source>
</evidence>
<dbReference type="SMART" id="SM00567">
    <property type="entry name" value="EZ_HEAT"/>
    <property type="match status" value="4"/>
</dbReference>
<sequence>MLDSNYLLTDEQMLQFITKGFLVLQNDLPFQLHNRIMKQIHYVLHNEGNPGNNILPRVPDIQQLFETPIVKGALSSVLGPDYYMHPHRHCHYNRPGSEMPGGGQWHKDGYWSAMRSHRPWWAMVFYYTQDVTEELGPTAIMPGSQYYEKFLGERGETYLPTGKAGTMVLVHFDLWHKASLNISNIDRYMLKFQFLRLQAPTSPSWNHQQKELLIPEGLPAVHKTLWQDVWQWLRGDDASKQVRQVASEERLVALRQQLENEDPFNRGCAADELGLLGVEAASCASSLAPLVNDHTETTALNAAYALGQLGTPGVGALIQQMTVGSKLAAERAAYGLHGAGVQAIPQLLRMLHHEDQHRRALAVFVLGMIGSSEGEVVSSLISSLHDESEWVRRHAVEALGLLKHPGEHAVSAIAKVLLASLQDELNADTLHKESTKPNANFQPYITNKIGYAAALSLLRIGQTGQVDQVDETVHSLEQALRSKDRYVRAYAMEALSHLRTEEAVDILIRFIRSARWCPDTSKASTF</sequence>
<dbReference type="Proteomes" id="UP001267290">
    <property type="component" value="Unassembled WGS sequence"/>
</dbReference>
<dbReference type="InterPro" id="IPR016024">
    <property type="entry name" value="ARM-type_fold"/>
</dbReference>